<organism evidence="2 3">
    <name type="scientific">Rhizobium helianthi</name>
    <dbReference type="NCBI Taxonomy" id="1132695"/>
    <lineage>
        <taxon>Bacteria</taxon>
        <taxon>Pseudomonadati</taxon>
        <taxon>Pseudomonadota</taxon>
        <taxon>Alphaproteobacteria</taxon>
        <taxon>Hyphomicrobiales</taxon>
        <taxon>Rhizobiaceae</taxon>
        <taxon>Rhizobium/Agrobacterium group</taxon>
        <taxon>Rhizobium</taxon>
    </lineage>
</organism>
<dbReference type="InterPro" id="IPR029063">
    <property type="entry name" value="SAM-dependent_MTases_sf"/>
</dbReference>
<dbReference type="GO" id="GO:0008168">
    <property type="term" value="F:methyltransferase activity"/>
    <property type="evidence" value="ECO:0007669"/>
    <property type="project" value="UniProtKB-KW"/>
</dbReference>
<keyword evidence="2" id="KW-0808">Transferase</keyword>
<name>A0ABW4M5A3_9HYPH</name>
<evidence type="ECO:0000256" key="1">
    <source>
        <dbReference type="SAM" id="MobiDB-lite"/>
    </source>
</evidence>
<keyword evidence="3" id="KW-1185">Reference proteome</keyword>
<keyword evidence="2" id="KW-0489">Methyltransferase</keyword>
<gene>
    <name evidence="2" type="ORF">ACFSE1_14110</name>
</gene>
<accession>A0ABW4M5A3</accession>
<dbReference type="GO" id="GO:0032259">
    <property type="term" value="P:methylation"/>
    <property type="evidence" value="ECO:0007669"/>
    <property type="project" value="UniProtKB-KW"/>
</dbReference>
<reference evidence="3" key="1">
    <citation type="journal article" date="2019" name="Int. J. Syst. Evol. Microbiol.">
        <title>The Global Catalogue of Microorganisms (GCM) 10K type strain sequencing project: providing services to taxonomists for standard genome sequencing and annotation.</title>
        <authorList>
            <consortium name="The Broad Institute Genomics Platform"/>
            <consortium name="The Broad Institute Genome Sequencing Center for Infectious Disease"/>
            <person name="Wu L."/>
            <person name="Ma J."/>
        </authorList>
    </citation>
    <scope>NUCLEOTIDE SEQUENCE [LARGE SCALE GENOMIC DNA]</scope>
    <source>
        <strain evidence="3">CG52</strain>
    </source>
</reference>
<dbReference type="SUPFAM" id="SSF53335">
    <property type="entry name" value="S-adenosyl-L-methionine-dependent methyltransferases"/>
    <property type="match status" value="1"/>
</dbReference>
<evidence type="ECO:0000313" key="2">
    <source>
        <dbReference type="EMBL" id="MFD1746603.1"/>
    </source>
</evidence>
<dbReference type="Proteomes" id="UP001597322">
    <property type="component" value="Unassembled WGS sequence"/>
</dbReference>
<proteinExistence type="predicted"/>
<dbReference type="Gene3D" id="3.40.50.150">
    <property type="entry name" value="Vaccinia Virus protein VP39"/>
    <property type="match status" value="1"/>
</dbReference>
<dbReference type="EMBL" id="JBHUEQ010000025">
    <property type="protein sequence ID" value="MFD1746603.1"/>
    <property type="molecule type" value="Genomic_DNA"/>
</dbReference>
<comment type="caution">
    <text evidence="2">The sequence shown here is derived from an EMBL/GenBank/DDBJ whole genome shotgun (WGS) entry which is preliminary data.</text>
</comment>
<feature type="region of interest" description="Disordered" evidence="1">
    <location>
        <begin position="1"/>
        <end position="24"/>
    </location>
</feature>
<evidence type="ECO:0000313" key="3">
    <source>
        <dbReference type="Proteomes" id="UP001597322"/>
    </source>
</evidence>
<protein>
    <submittedName>
        <fullName evidence="2">SAM-dependent methyltransferase</fullName>
    </submittedName>
</protein>
<sequence>MQNTTHAVMSQRFEPKDSADDFPTPPWATRALVEHILGAETVRGRSCLEPAAGRGYMATPLSEYFEVVESADAYPYGFCQIKDFLEHPYKAQSHDWVITNPPFRLAEQFVERARLVARVGFAILARTVFLESVGRYEGIFRLTPPTIFAQFSERVPMVKGRVDPKASTATGYGWFIWLKGNEGSTTELRWVPPCRRSLERADDYRGRPSAPLSATPAL</sequence>
<dbReference type="RefSeq" id="WP_377402560.1">
    <property type="nucleotide sequence ID" value="NZ_JBHUEQ010000025.1"/>
</dbReference>